<evidence type="ECO:0000256" key="4">
    <source>
        <dbReference type="SAM" id="MobiDB-lite"/>
    </source>
</evidence>
<keyword evidence="1" id="KW-0547">Nucleotide-binding</keyword>
<dbReference type="InterPro" id="IPR051309">
    <property type="entry name" value="ABCF_ATPase"/>
</dbReference>
<dbReference type="Pfam" id="PF00005">
    <property type="entry name" value="ABC_tran"/>
    <property type="match status" value="2"/>
</dbReference>
<organism evidence="6 7">
    <name type="scientific">Nostocoides jenkinsii Ben 74</name>
    <dbReference type="NCBI Taxonomy" id="1193518"/>
    <lineage>
        <taxon>Bacteria</taxon>
        <taxon>Bacillati</taxon>
        <taxon>Actinomycetota</taxon>
        <taxon>Actinomycetes</taxon>
        <taxon>Micrococcales</taxon>
        <taxon>Intrasporangiaceae</taxon>
        <taxon>Nostocoides</taxon>
    </lineage>
</organism>
<sequence>MANLINLERATLAAGTRLILDEVSLGVGTGERIGVVGSNGGGKTSLLRVLAKERDLDAGRCTHTSSLRLAGVAQDDELAPDATIRDVLHGDQETHVWAGQAHIREISAGLLGDAQASAVGGLDATVGTLSGGERRRVALARALVADANVLFLDEPTNHLDVEGVAWLADYLTGTWMTPERSLIVVTHDRWFLDAVTTMTWEVVDGRVEAYEGGYAAYVLARAERERIGAVTAERRANLLRKELAWLRRGAPARTSKPKFRIEAASALIADEPPPRDSVALARFASARLGKDVVDLHDASLALGGTTLLDRVTWQLAPGERLGIVGVNGSGKSTLLRVLTGQQPLDSGRRKEGVTVKIGFVTQEVRELDALGDARVIDAIESVRTTTTIDGKAVSASQLAKRLGFPGPRQQARVSDLSGGERRRLQILRVLLDEPNVLFLDEPTNDLDIDTLTALEDVLDGWAGTLVVVSHDRYLLERATDNQVALLGDGRVRRLTGGVEEYLTLRHAGIGATRPPAASPAGGGGGGVSGSTAHTGSAAEVREARKMIARVEKALQRIHEKEARLHAEMATAANDHTVLARLTGQLRELAAQESALEEEWFVAAEIAG</sequence>
<dbReference type="EMBL" id="CAJC01000155">
    <property type="protein sequence ID" value="CCI53686.1"/>
    <property type="molecule type" value="Genomic_DNA"/>
</dbReference>
<evidence type="ECO:0000313" key="7">
    <source>
        <dbReference type="Proteomes" id="UP000035720"/>
    </source>
</evidence>
<dbReference type="OrthoDB" id="3239744at2"/>
<feature type="coiled-coil region" evidence="3">
    <location>
        <begin position="540"/>
        <end position="598"/>
    </location>
</feature>
<dbReference type="Proteomes" id="UP000035720">
    <property type="component" value="Unassembled WGS sequence"/>
</dbReference>
<keyword evidence="7" id="KW-1185">Reference proteome</keyword>
<dbReference type="InterPro" id="IPR003439">
    <property type="entry name" value="ABC_transporter-like_ATP-bd"/>
</dbReference>
<dbReference type="GO" id="GO:0016887">
    <property type="term" value="F:ATP hydrolysis activity"/>
    <property type="evidence" value="ECO:0007669"/>
    <property type="project" value="InterPro"/>
</dbReference>
<keyword evidence="2 6" id="KW-0067">ATP-binding</keyword>
<evidence type="ECO:0000259" key="5">
    <source>
        <dbReference type="PROSITE" id="PS50893"/>
    </source>
</evidence>
<evidence type="ECO:0000256" key="1">
    <source>
        <dbReference type="ARBA" id="ARBA00022741"/>
    </source>
</evidence>
<reference evidence="6 7" key="1">
    <citation type="journal article" date="2013" name="ISME J.">
        <title>A metabolic model for members of the genus Tetrasphaera involved in enhanced biological phosphorus removal.</title>
        <authorList>
            <person name="Kristiansen R."/>
            <person name="Nguyen H.T.T."/>
            <person name="Saunders A.M."/>
            <person name="Nielsen J.L."/>
            <person name="Wimmer R."/>
            <person name="Le V.Q."/>
            <person name="McIlroy S.J."/>
            <person name="Petrovski S."/>
            <person name="Seviour R.J."/>
            <person name="Calteau A."/>
            <person name="Nielsen K.L."/>
            <person name="Nielsen P.H."/>
        </authorList>
    </citation>
    <scope>NUCLEOTIDE SEQUENCE [LARGE SCALE GENOMIC DNA]</scope>
    <source>
        <strain evidence="6 7">Ben 74</strain>
    </source>
</reference>
<feature type="domain" description="ABC transporter" evidence="5">
    <location>
        <begin position="293"/>
        <end position="513"/>
    </location>
</feature>
<evidence type="ECO:0000256" key="3">
    <source>
        <dbReference type="SAM" id="Coils"/>
    </source>
</evidence>
<dbReference type="SMART" id="SM00382">
    <property type="entry name" value="AAA"/>
    <property type="match status" value="2"/>
</dbReference>
<dbReference type="PANTHER" id="PTHR42855:SF1">
    <property type="entry name" value="ABC TRANSPORTER DOMAIN-CONTAINING PROTEIN"/>
    <property type="match status" value="1"/>
</dbReference>
<dbReference type="Gene3D" id="3.40.50.300">
    <property type="entry name" value="P-loop containing nucleotide triphosphate hydrolases"/>
    <property type="match status" value="2"/>
</dbReference>
<proteinExistence type="predicted"/>
<dbReference type="CDD" id="cd03221">
    <property type="entry name" value="ABCF_EF-3"/>
    <property type="match status" value="2"/>
</dbReference>
<evidence type="ECO:0000313" key="6">
    <source>
        <dbReference type="EMBL" id="CCI53686.1"/>
    </source>
</evidence>
<dbReference type="PROSITE" id="PS50893">
    <property type="entry name" value="ABC_TRANSPORTER_2"/>
    <property type="match status" value="2"/>
</dbReference>
<evidence type="ECO:0000256" key="2">
    <source>
        <dbReference type="ARBA" id="ARBA00022840"/>
    </source>
</evidence>
<dbReference type="RefSeq" id="WP_048546016.1">
    <property type="nucleotide sequence ID" value="NZ_HF571038.1"/>
</dbReference>
<dbReference type="AlphaFoldDB" id="A0A077M8L5"/>
<dbReference type="STRING" id="1193518.BN13_440011"/>
<dbReference type="InterPro" id="IPR027417">
    <property type="entry name" value="P-loop_NTPase"/>
</dbReference>
<dbReference type="InterPro" id="IPR017871">
    <property type="entry name" value="ABC_transporter-like_CS"/>
</dbReference>
<dbReference type="InterPro" id="IPR003593">
    <property type="entry name" value="AAA+_ATPase"/>
</dbReference>
<keyword evidence="3" id="KW-0175">Coiled coil</keyword>
<accession>A0A077M8L5</accession>
<comment type="caution">
    <text evidence="6">The sequence shown here is derived from an EMBL/GenBank/DDBJ whole genome shotgun (WGS) entry which is preliminary data.</text>
</comment>
<dbReference type="PANTHER" id="PTHR42855">
    <property type="entry name" value="ABC TRANSPORTER ATP-BINDING SUBUNIT"/>
    <property type="match status" value="1"/>
</dbReference>
<feature type="region of interest" description="Disordered" evidence="4">
    <location>
        <begin position="512"/>
        <end position="536"/>
    </location>
</feature>
<name>A0A077M8L5_9MICO</name>
<protein>
    <submittedName>
        <fullName evidence="6">ABC transporter, ATP-binding subunit</fullName>
    </submittedName>
</protein>
<dbReference type="GO" id="GO:0005524">
    <property type="term" value="F:ATP binding"/>
    <property type="evidence" value="ECO:0007669"/>
    <property type="project" value="UniProtKB-KW"/>
</dbReference>
<dbReference type="PROSITE" id="PS00211">
    <property type="entry name" value="ABC_TRANSPORTER_1"/>
    <property type="match status" value="2"/>
</dbReference>
<dbReference type="SUPFAM" id="SSF52540">
    <property type="entry name" value="P-loop containing nucleoside triphosphate hydrolases"/>
    <property type="match status" value="2"/>
</dbReference>
<gene>
    <name evidence="6" type="ORF">BN13_440011</name>
</gene>
<feature type="domain" description="ABC transporter" evidence="5">
    <location>
        <begin position="2"/>
        <end position="229"/>
    </location>
</feature>